<name>A0A9Q1AN52_9ROSI</name>
<protein>
    <submittedName>
        <fullName evidence="8">PROTEIN RALF-LIKE 31</fullName>
    </submittedName>
</protein>
<evidence type="ECO:0000256" key="5">
    <source>
        <dbReference type="ARBA" id="ARBA00022729"/>
    </source>
</evidence>
<keyword evidence="4" id="KW-0372">Hormone</keyword>
<evidence type="ECO:0000313" key="8">
    <source>
        <dbReference type="EMBL" id="KAJ6777056.1"/>
    </source>
</evidence>
<keyword evidence="9" id="KW-1185">Reference proteome</keyword>
<feature type="signal peptide" evidence="7">
    <location>
        <begin position="1"/>
        <end position="30"/>
    </location>
</feature>
<organism evidence="8 9">
    <name type="scientific">Salix koriyanagi</name>
    <dbReference type="NCBI Taxonomy" id="2511006"/>
    <lineage>
        <taxon>Eukaryota</taxon>
        <taxon>Viridiplantae</taxon>
        <taxon>Streptophyta</taxon>
        <taxon>Embryophyta</taxon>
        <taxon>Tracheophyta</taxon>
        <taxon>Spermatophyta</taxon>
        <taxon>Magnoliopsida</taxon>
        <taxon>eudicotyledons</taxon>
        <taxon>Gunneridae</taxon>
        <taxon>Pentapetalae</taxon>
        <taxon>rosids</taxon>
        <taxon>fabids</taxon>
        <taxon>Malpighiales</taxon>
        <taxon>Salicaceae</taxon>
        <taxon>Saliceae</taxon>
        <taxon>Salix</taxon>
    </lineage>
</organism>
<evidence type="ECO:0000313" key="9">
    <source>
        <dbReference type="Proteomes" id="UP001151752"/>
    </source>
</evidence>
<dbReference type="AlphaFoldDB" id="A0A9Q1AN52"/>
<evidence type="ECO:0000256" key="7">
    <source>
        <dbReference type="SAM" id="SignalP"/>
    </source>
</evidence>
<dbReference type="PANTHER" id="PTHR33136">
    <property type="entry name" value="RAPID ALKALINIZATION FACTOR-LIKE"/>
    <property type="match status" value="1"/>
</dbReference>
<comment type="similarity">
    <text evidence="2">Belongs to the plant rapid alkalinization factor (RALF) family.</text>
</comment>
<dbReference type="GO" id="GO:0019722">
    <property type="term" value="P:calcium-mediated signaling"/>
    <property type="evidence" value="ECO:0007669"/>
    <property type="project" value="TreeGrafter"/>
</dbReference>
<dbReference type="GO" id="GO:0005576">
    <property type="term" value="C:extracellular region"/>
    <property type="evidence" value="ECO:0007669"/>
    <property type="project" value="UniProtKB-SubCell"/>
</dbReference>
<dbReference type="Proteomes" id="UP001151752">
    <property type="component" value="Chromosome 16"/>
</dbReference>
<gene>
    <name evidence="8" type="ORF">OIU74_001100</name>
</gene>
<keyword evidence="5 7" id="KW-0732">Signal</keyword>
<proteinExistence type="inferred from homology"/>
<sequence length="197" mass="22363">MSRFQIFPHTPTLLYLSLLFLLTLLAICNADSVSGLDSLKTREIDAVVSRGGCSEKIGECFEEPEMESEISGRVLLMQKKYISYGTLRRDLVPCDKPGASYYDCNARQAHRYSRGCEIQENHVLICYINEILSLSFRGSGVSFHTPFTSYLFGGVEDAMPWNFQHSLMEDLRYAYRGKANAVSMFIPQYPSTLLDRL</sequence>
<reference evidence="8" key="1">
    <citation type="submission" date="2022-11" db="EMBL/GenBank/DDBJ databases">
        <authorList>
            <person name="Hyden B.L."/>
            <person name="Feng K."/>
            <person name="Yates T."/>
            <person name="Jawdy S."/>
            <person name="Smart L.B."/>
            <person name="Muchero W."/>
        </authorList>
    </citation>
    <scope>NUCLEOTIDE SEQUENCE</scope>
    <source>
        <tissue evidence="8">Shoot tip</tissue>
    </source>
</reference>
<evidence type="ECO:0000256" key="6">
    <source>
        <dbReference type="ARBA" id="ARBA00023157"/>
    </source>
</evidence>
<evidence type="ECO:0000256" key="2">
    <source>
        <dbReference type="ARBA" id="ARBA00009178"/>
    </source>
</evidence>
<dbReference type="GO" id="GO:0009506">
    <property type="term" value="C:plasmodesma"/>
    <property type="evidence" value="ECO:0007669"/>
    <property type="project" value="TreeGrafter"/>
</dbReference>
<comment type="subcellular location">
    <subcellularLocation>
        <location evidence="1">Secreted</location>
    </subcellularLocation>
</comment>
<dbReference type="GO" id="GO:0040008">
    <property type="term" value="P:regulation of growth"/>
    <property type="evidence" value="ECO:0007669"/>
    <property type="project" value="UniProtKB-ARBA"/>
</dbReference>
<dbReference type="EMBL" id="JAPFFM010000001">
    <property type="protein sequence ID" value="KAJ6777056.1"/>
    <property type="molecule type" value="Genomic_DNA"/>
</dbReference>
<dbReference type="InterPro" id="IPR008801">
    <property type="entry name" value="RALF"/>
</dbReference>
<evidence type="ECO:0000256" key="4">
    <source>
        <dbReference type="ARBA" id="ARBA00022702"/>
    </source>
</evidence>
<reference evidence="8" key="2">
    <citation type="journal article" date="2023" name="Int. J. Mol. Sci.">
        <title>De Novo Assembly and Annotation of 11 Diverse Shrub Willow (Salix) Genomes Reveals Novel Gene Organization in Sex-Linked Regions.</title>
        <authorList>
            <person name="Hyden B."/>
            <person name="Feng K."/>
            <person name="Yates T.B."/>
            <person name="Jawdy S."/>
            <person name="Cereghino C."/>
            <person name="Smart L.B."/>
            <person name="Muchero W."/>
        </authorList>
    </citation>
    <scope>NUCLEOTIDE SEQUENCE</scope>
    <source>
        <tissue evidence="8">Shoot tip</tissue>
    </source>
</reference>
<evidence type="ECO:0000256" key="1">
    <source>
        <dbReference type="ARBA" id="ARBA00004613"/>
    </source>
</evidence>
<dbReference type="Pfam" id="PF05498">
    <property type="entry name" value="RALF"/>
    <property type="match status" value="1"/>
</dbReference>
<dbReference type="GO" id="GO:0005179">
    <property type="term" value="F:hormone activity"/>
    <property type="evidence" value="ECO:0007669"/>
    <property type="project" value="UniProtKB-KW"/>
</dbReference>
<accession>A0A9Q1AN52</accession>
<keyword evidence="3" id="KW-0964">Secreted</keyword>
<evidence type="ECO:0000256" key="3">
    <source>
        <dbReference type="ARBA" id="ARBA00022525"/>
    </source>
</evidence>
<feature type="chain" id="PRO_5040462603" evidence="7">
    <location>
        <begin position="31"/>
        <end position="197"/>
    </location>
</feature>
<dbReference type="PANTHER" id="PTHR33136:SF36">
    <property type="entry name" value="PROTEIN RALF-LIKE 31"/>
    <property type="match status" value="1"/>
</dbReference>
<comment type="caution">
    <text evidence="8">The sequence shown here is derived from an EMBL/GenBank/DDBJ whole genome shotgun (WGS) entry which is preliminary data.</text>
</comment>
<keyword evidence="6" id="KW-1015">Disulfide bond</keyword>